<evidence type="ECO:0000259" key="2">
    <source>
        <dbReference type="Pfam" id="PF09511"/>
    </source>
</evidence>
<name>A0A0C3Q0C5_9AGAM</name>
<reference evidence="3 4" key="1">
    <citation type="submission" date="2014-04" db="EMBL/GenBank/DDBJ databases">
        <authorList>
            <consortium name="DOE Joint Genome Institute"/>
            <person name="Kuo A."/>
            <person name="Girlanda M."/>
            <person name="Perotto S."/>
            <person name="Kohler A."/>
            <person name="Nagy L.G."/>
            <person name="Floudas D."/>
            <person name="Copeland A."/>
            <person name="Barry K.W."/>
            <person name="Cichocki N."/>
            <person name="Veneault-Fourrey C."/>
            <person name="LaButti K."/>
            <person name="Lindquist E.A."/>
            <person name="Lipzen A."/>
            <person name="Lundell T."/>
            <person name="Morin E."/>
            <person name="Murat C."/>
            <person name="Sun H."/>
            <person name="Tunlid A."/>
            <person name="Henrissat B."/>
            <person name="Grigoriev I.V."/>
            <person name="Hibbett D.S."/>
            <person name="Martin F."/>
            <person name="Nordberg H.P."/>
            <person name="Cantor M.N."/>
            <person name="Hua S.X."/>
        </authorList>
    </citation>
    <scope>NUCLEOTIDE SEQUENCE [LARGE SCALE GENOMIC DNA]</scope>
    <source>
        <strain evidence="3 4">MUT 4182</strain>
    </source>
</reference>
<dbReference type="OrthoDB" id="3196083at2759"/>
<keyword evidence="4" id="KW-1185">Reference proteome</keyword>
<feature type="domain" description="T4 RNA ligase 1-like N-terminal" evidence="2">
    <location>
        <begin position="1"/>
        <end position="187"/>
    </location>
</feature>
<dbReference type="EMBL" id="KN823815">
    <property type="protein sequence ID" value="KIO15791.1"/>
    <property type="molecule type" value="Genomic_DNA"/>
</dbReference>
<dbReference type="GO" id="GO:0006388">
    <property type="term" value="P:tRNA splicing, via endonucleolytic cleavage and ligation"/>
    <property type="evidence" value="ECO:0007669"/>
    <property type="project" value="TreeGrafter"/>
</dbReference>
<evidence type="ECO:0000256" key="1">
    <source>
        <dbReference type="SAM" id="MobiDB-lite"/>
    </source>
</evidence>
<organism evidence="3 4">
    <name type="scientific">Tulasnella calospora MUT 4182</name>
    <dbReference type="NCBI Taxonomy" id="1051891"/>
    <lineage>
        <taxon>Eukaryota</taxon>
        <taxon>Fungi</taxon>
        <taxon>Dikarya</taxon>
        <taxon>Basidiomycota</taxon>
        <taxon>Agaricomycotina</taxon>
        <taxon>Agaricomycetes</taxon>
        <taxon>Cantharellales</taxon>
        <taxon>Tulasnellaceae</taxon>
        <taxon>Tulasnella</taxon>
    </lineage>
</organism>
<gene>
    <name evidence="3" type="ORF">M407DRAFT_235610</name>
</gene>
<dbReference type="PANTHER" id="PTHR32004">
    <property type="entry name" value="TRNA LIGASE"/>
    <property type="match status" value="1"/>
</dbReference>
<dbReference type="Proteomes" id="UP000054248">
    <property type="component" value="Unassembled WGS sequence"/>
</dbReference>
<dbReference type="InterPro" id="IPR019039">
    <property type="entry name" value="T4-Rnl1-like_N"/>
</dbReference>
<feature type="non-terminal residue" evidence="3">
    <location>
        <position position="265"/>
    </location>
</feature>
<accession>A0A0C3Q0C5</accession>
<evidence type="ECO:0000313" key="3">
    <source>
        <dbReference type="EMBL" id="KIO15791.1"/>
    </source>
</evidence>
<dbReference type="AlphaFoldDB" id="A0A0C3Q0C5"/>
<feature type="region of interest" description="Disordered" evidence="1">
    <location>
        <begin position="148"/>
        <end position="168"/>
    </location>
</feature>
<dbReference type="GO" id="GO:0003972">
    <property type="term" value="F:RNA ligase (ATP) activity"/>
    <property type="evidence" value="ECO:0007669"/>
    <property type="project" value="TreeGrafter"/>
</dbReference>
<proteinExistence type="predicted"/>
<dbReference type="GO" id="GO:0005634">
    <property type="term" value="C:nucleus"/>
    <property type="evidence" value="ECO:0007669"/>
    <property type="project" value="TreeGrafter"/>
</dbReference>
<dbReference type="HOGENOM" id="CLU_1051972_0_0_1"/>
<evidence type="ECO:0000313" key="4">
    <source>
        <dbReference type="Proteomes" id="UP000054248"/>
    </source>
</evidence>
<reference evidence="4" key="2">
    <citation type="submission" date="2015-01" db="EMBL/GenBank/DDBJ databases">
        <title>Evolutionary Origins and Diversification of the Mycorrhizal Mutualists.</title>
        <authorList>
            <consortium name="DOE Joint Genome Institute"/>
            <consortium name="Mycorrhizal Genomics Consortium"/>
            <person name="Kohler A."/>
            <person name="Kuo A."/>
            <person name="Nagy L.G."/>
            <person name="Floudas D."/>
            <person name="Copeland A."/>
            <person name="Barry K.W."/>
            <person name="Cichocki N."/>
            <person name="Veneault-Fourrey C."/>
            <person name="LaButti K."/>
            <person name="Lindquist E.A."/>
            <person name="Lipzen A."/>
            <person name="Lundell T."/>
            <person name="Morin E."/>
            <person name="Murat C."/>
            <person name="Riley R."/>
            <person name="Ohm R."/>
            <person name="Sun H."/>
            <person name="Tunlid A."/>
            <person name="Henrissat B."/>
            <person name="Grigoriev I.V."/>
            <person name="Hibbett D.S."/>
            <person name="Martin F."/>
        </authorList>
    </citation>
    <scope>NUCLEOTIDE SEQUENCE [LARGE SCALE GENOMIC DNA]</scope>
    <source>
        <strain evidence="4">MUT 4182</strain>
    </source>
</reference>
<dbReference type="Pfam" id="PF09511">
    <property type="entry name" value="RNA_lig_T4_1"/>
    <property type="match status" value="1"/>
</dbReference>
<dbReference type="PANTHER" id="PTHR32004:SF1">
    <property type="entry name" value="TRNA LIGASE"/>
    <property type="match status" value="1"/>
</dbReference>
<sequence>MSKHSLGGLTGIEVSHAQMGEKWLDRHLERKGKSKEDFAKRLWDENVTAVAELCDDSFEEHVLPYSEEETGLHLHGINRNKGDFETFSPEAVQAFAEEWGFIPTGTITLDTPQEVKDFTDKVGETGEWNGKAVEGFVVRTKVCDPWEAAVPSSGAGSGQGSRSRGNMAPPYSPGSDYFFKIKFDEPYMTYRDWREMTKSMLSARKKQDFSSASQIAIPKSKLRRPESFAYRDWVFREMDNDPEIFENFGKGKGIIAVRERFLAWY</sequence>
<protein>
    <recommendedName>
        <fullName evidence="2">T4 RNA ligase 1-like N-terminal domain-containing protein</fullName>
    </recommendedName>
</protein>